<dbReference type="PROSITE" id="PS00012">
    <property type="entry name" value="PHOSPHOPANTETHEINE"/>
    <property type="match status" value="1"/>
</dbReference>
<dbReference type="InterPro" id="IPR010071">
    <property type="entry name" value="AA_adenyl_dom"/>
</dbReference>
<dbReference type="SUPFAM" id="SSF56801">
    <property type="entry name" value="Acetyl-CoA synthetase-like"/>
    <property type="match status" value="1"/>
</dbReference>
<dbReference type="Proteomes" id="UP000094960">
    <property type="component" value="Chromosome"/>
</dbReference>
<dbReference type="Gene3D" id="3.30.559.30">
    <property type="entry name" value="Nonribosomal peptide synthetase, condensation domain"/>
    <property type="match status" value="1"/>
</dbReference>
<reference evidence="6" key="1">
    <citation type="submission" date="2016-09" db="EMBL/GenBank/DDBJ databases">
        <title>Streptomyces puniciscabiei strain:TW1S1 Genome sequencing and assembly.</title>
        <authorList>
            <person name="Kim M.-K."/>
            <person name="Kim S.B."/>
        </authorList>
    </citation>
    <scope>NUCLEOTIDE SEQUENCE [LARGE SCALE GENOMIC DNA]</scope>
    <source>
        <strain evidence="6">TW1S1</strain>
    </source>
</reference>
<dbReference type="Gene3D" id="3.30.300.30">
    <property type="match status" value="1"/>
</dbReference>
<dbReference type="Pfam" id="PF00501">
    <property type="entry name" value="AMP-binding"/>
    <property type="match status" value="1"/>
</dbReference>
<evidence type="ECO:0000256" key="2">
    <source>
        <dbReference type="ARBA" id="ARBA00022450"/>
    </source>
</evidence>
<dbReference type="InterPro" id="IPR029058">
    <property type="entry name" value="AB_hydrolase_fold"/>
</dbReference>
<dbReference type="GO" id="GO:0043041">
    <property type="term" value="P:amino acid activation for nonribosomal peptide biosynthetic process"/>
    <property type="evidence" value="ECO:0007669"/>
    <property type="project" value="TreeGrafter"/>
</dbReference>
<name>A0A1D7YNN8_9ACTN</name>
<dbReference type="FunFam" id="1.10.1200.10:FF:000005">
    <property type="entry name" value="Nonribosomal peptide synthetase 1"/>
    <property type="match status" value="1"/>
</dbReference>
<dbReference type="EMBL" id="CP017248">
    <property type="protein sequence ID" value="AOR37029.1"/>
    <property type="molecule type" value="Genomic_DNA"/>
</dbReference>
<dbReference type="SUPFAM" id="SSF47336">
    <property type="entry name" value="ACP-like"/>
    <property type="match status" value="1"/>
</dbReference>
<dbReference type="GO" id="GO:0005737">
    <property type="term" value="C:cytoplasm"/>
    <property type="evidence" value="ECO:0007669"/>
    <property type="project" value="TreeGrafter"/>
</dbReference>
<dbReference type="AlphaFoldDB" id="A0A1D7YNN8"/>
<dbReference type="GO" id="GO:0044550">
    <property type="term" value="P:secondary metabolite biosynthetic process"/>
    <property type="evidence" value="ECO:0007669"/>
    <property type="project" value="TreeGrafter"/>
</dbReference>
<dbReference type="GO" id="GO:0008610">
    <property type="term" value="P:lipid biosynthetic process"/>
    <property type="evidence" value="ECO:0007669"/>
    <property type="project" value="UniProtKB-ARBA"/>
</dbReference>
<evidence type="ECO:0000313" key="5">
    <source>
        <dbReference type="EMBL" id="AOR37029.1"/>
    </source>
</evidence>
<dbReference type="InterPro" id="IPR036736">
    <property type="entry name" value="ACP-like_sf"/>
</dbReference>
<dbReference type="InterPro" id="IPR025110">
    <property type="entry name" value="AMP-bd_C"/>
</dbReference>
<dbReference type="PROSITE" id="PS50075">
    <property type="entry name" value="CARRIER"/>
    <property type="match status" value="1"/>
</dbReference>
<evidence type="ECO:0000259" key="4">
    <source>
        <dbReference type="PROSITE" id="PS50075"/>
    </source>
</evidence>
<dbReference type="Pfam" id="PF00550">
    <property type="entry name" value="PP-binding"/>
    <property type="match status" value="1"/>
</dbReference>
<sequence length="1046" mass="111642">MWDVDGELDVAVMESAFRHVLGEADVLTVTFTEEDGELQQVPRQLGDWRPFFMDFSEAADPEQAAREALADLVGQPFDLERDLLLRLGVVRLAAARSLVVIAYHHLVSDGYGAAGLLSRRVAEVYTALMRGSQVPDLPHPWDAGSFAAEAAEYRASRAFADDTEFWRTYLADAPAPAQIPRVVLPEETRSALSEPMGSADRWSQLAESIGMVSRTLTVPRAEADAWTETAKSMGVWMSSLLAAATAVFLRHRCDRPEILFSLAVANRAGAASRTPGLAVNVVPVRVRVPLHATFAEVADAIVDETYEIFGHTACHYSDIQRASGTVLSGRGSFGAVLNVVEFTEQLHFAGNPARHLGGTVGAFDELSITVHTDGSADSDLFIRLDAPAVLYSRPELRFIGEELIEYIRAVTATGSQPVGALDVVGGAERDRVLTAPDDTDAPLPDLTVPDLFARQVDRAPDAAAVVAGDAVLSYRELDERASRLAEALRGRDVGPEKVVAVAMPRSVNLAVALLAVAKAGGAYLAVDPAAPTQRITSMVRDAPVRLLLTDAATAEGLCVGPDVPAIRYDDLLSDTADAGSDLAGRAPRPPHRDNLLAVTYGSGPAGAATGVAVTHRNLQRSVMDRQWSEGGHGTVLWHSPPTSDALVPELWVPLLNGGRVVVAPPGGLDIDELAEWRAANEISLMFLPADLFSAIAADRPGCLAGLREVWTGGDRVSAAAVRRVREACPELTIVSGHGPAETTPFAASHRLAADGPAYHAGVAGRPTDHTAVYVLGPGLAPVPVGVAGELYVAGPGVARGLSGLPGPTAERFVPCPFGPVGGRMYRTGDRVRWGTDGHLEYVGRADVQAEIRGVRVEPVEIEEVLCEHPGLARSVVVAGRDDAGQQRLVAYVVPAGGGTGTSAEELRRFAAERLPEFKVPSVFVVLERLPVTAGGRVDRASLPEPEPDGRQYRAPRNHTERVLAEAFADALELNRVGIDEDFFDLGGDSLRAIRLVGLIRAELNLEVSIRALFAARTIAGLSNRWEDLARSKRPALKRRTKDGQAL</sequence>
<keyword evidence="3" id="KW-0597">Phosphoprotein</keyword>
<proteinExistence type="predicted"/>
<dbReference type="NCBIfam" id="TIGR01733">
    <property type="entry name" value="AA-adenyl-dom"/>
    <property type="match status" value="1"/>
</dbReference>
<dbReference type="Pfam" id="PF00668">
    <property type="entry name" value="Condensation"/>
    <property type="match status" value="1"/>
</dbReference>
<dbReference type="InterPro" id="IPR045851">
    <property type="entry name" value="AMP-bd_C_sf"/>
</dbReference>
<dbReference type="PANTHER" id="PTHR45527:SF1">
    <property type="entry name" value="FATTY ACID SYNTHASE"/>
    <property type="match status" value="1"/>
</dbReference>
<dbReference type="GO" id="GO:0031177">
    <property type="term" value="F:phosphopantetheine binding"/>
    <property type="evidence" value="ECO:0007669"/>
    <property type="project" value="TreeGrafter"/>
</dbReference>
<accession>A0A1D7YNN8</accession>
<dbReference type="InterPro" id="IPR023213">
    <property type="entry name" value="CAT-like_dom_sf"/>
</dbReference>
<dbReference type="InterPro" id="IPR009081">
    <property type="entry name" value="PP-bd_ACP"/>
</dbReference>
<dbReference type="KEGG" id="spun:BFF78_11245"/>
<dbReference type="InterPro" id="IPR001242">
    <property type="entry name" value="Condensation_dom"/>
</dbReference>
<evidence type="ECO:0000313" key="6">
    <source>
        <dbReference type="Proteomes" id="UP000094960"/>
    </source>
</evidence>
<comment type="cofactor">
    <cofactor evidence="1">
        <name>pantetheine 4'-phosphate</name>
        <dbReference type="ChEBI" id="CHEBI:47942"/>
    </cofactor>
</comment>
<dbReference type="Pfam" id="PF13193">
    <property type="entry name" value="AMP-binding_C"/>
    <property type="match status" value="1"/>
</dbReference>
<gene>
    <name evidence="5" type="ORF">BFF78_11245</name>
</gene>
<evidence type="ECO:0000256" key="1">
    <source>
        <dbReference type="ARBA" id="ARBA00001957"/>
    </source>
</evidence>
<organism evidence="5 6">
    <name type="scientific">Streptomyces fodineus</name>
    <dbReference type="NCBI Taxonomy" id="1904616"/>
    <lineage>
        <taxon>Bacteria</taxon>
        <taxon>Bacillati</taxon>
        <taxon>Actinomycetota</taxon>
        <taxon>Actinomycetes</taxon>
        <taxon>Kitasatosporales</taxon>
        <taxon>Streptomycetaceae</taxon>
        <taxon>Streptomyces</taxon>
    </lineage>
</organism>
<dbReference type="Gene3D" id="3.30.559.10">
    <property type="entry name" value="Chloramphenicol acetyltransferase-like domain"/>
    <property type="match status" value="1"/>
</dbReference>
<protein>
    <submittedName>
        <fullName evidence="5">Non-ribosomal peptide synthetase</fullName>
    </submittedName>
</protein>
<dbReference type="GO" id="GO:0003824">
    <property type="term" value="F:catalytic activity"/>
    <property type="evidence" value="ECO:0007669"/>
    <property type="project" value="InterPro"/>
</dbReference>
<keyword evidence="6" id="KW-1185">Reference proteome</keyword>
<dbReference type="PANTHER" id="PTHR45527">
    <property type="entry name" value="NONRIBOSOMAL PEPTIDE SYNTHETASE"/>
    <property type="match status" value="1"/>
</dbReference>
<dbReference type="InterPro" id="IPR000873">
    <property type="entry name" value="AMP-dep_synth/lig_dom"/>
</dbReference>
<dbReference type="Gene3D" id="3.40.50.980">
    <property type="match status" value="2"/>
</dbReference>
<dbReference type="Gene3D" id="2.30.38.10">
    <property type="entry name" value="Luciferase, Domain 3"/>
    <property type="match status" value="1"/>
</dbReference>
<feature type="domain" description="Carrier" evidence="4">
    <location>
        <begin position="954"/>
        <end position="1029"/>
    </location>
</feature>
<keyword evidence="2" id="KW-0596">Phosphopantetheine</keyword>
<evidence type="ECO:0000256" key="3">
    <source>
        <dbReference type="ARBA" id="ARBA00022553"/>
    </source>
</evidence>
<dbReference type="SUPFAM" id="SSF52777">
    <property type="entry name" value="CoA-dependent acyltransferases"/>
    <property type="match status" value="2"/>
</dbReference>
<dbReference type="Gene3D" id="3.40.50.1820">
    <property type="entry name" value="alpha/beta hydrolase"/>
    <property type="match status" value="1"/>
</dbReference>
<dbReference type="InterPro" id="IPR006162">
    <property type="entry name" value="Ppantetheine_attach_site"/>
</dbReference>